<accession>A0A0E2B2L8</accession>
<dbReference type="AlphaFoldDB" id="A0A0E2B2L8"/>
<evidence type="ECO:0000313" key="2">
    <source>
        <dbReference type="Proteomes" id="UP000006253"/>
    </source>
</evidence>
<evidence type="ECO:0000313" key="1">
    <source>
        <dbReference type="EMBL" id="EKO15511.1"/>
    </source>
</evidence>
<reference evidence="1 2" key="1">
    <citation type="submission" date="2012-10" db="EMBL/GenBank/DDBJ databases">
        <authorList>
            <person name="Harkins D.M."/>
            <person name="Durkin A.S."/>
            <person name="Brinkac L.M."/>
            <person name="Selengut J.D."/>
            <person name="Sanka R."/>
            <person name="DePew J."/>
            <person name="Purushe J."/>
            <person name="Peacock S.J."/>
            <person name="Thaipadungpanit J."/>
            <person name="Wuthiekanun V.W."/>
            <person name="Day N.P."/>
            <person name="Vinetz J.M."/>
            <person name="Sutton G.G."/>
            <person name="Nelson W.C."/>
            <person name="Fouts D.E."/>
        </authorList>
    </citation>
    <scope>NUCLEOTIDE SEQUENCE [LARGE SCALE GENOMIC DNA]</scope>
    <source>
        <strain evidence="1 2">H1</strain>
    </source>
</reference>
<name>A0A0E2B2L8_9LEPT</name>
<gene>
    <name evidence="1" type="ORF">LEP1GSC081_0644</name>
</gene>
<proteinExistence type="predicted"/>
<dbReference type="EMBL" id="AHMY02000045">
    <property type="protein sequence ID" value="EKO15511.1"/>
    <property type="molecule type" value="Genomic_DNA"/>
</dbReference>
<protein>
    <submittedName>
        <fullName evidence="1">Uncharacterized protein</fullName>
    </submittedName>
</protein>
<organism evidence="1 2">
    <name type="scientific">Leptospira kirschneri str. H1</name>
    <dbReference type="NCBI Taxonomy" id="1049966"/>
    <lineage>
        <taxon>Bacteria</taxon>
        <taxon>Pseudomonadati</taxon>
        <taxon>Spirochaetota</taxon>
        <taxon>Spirochaetia</taxon>
        <taxon>Leptospirales</taxon>
        <taxon>Leptospiraceae</taxon>
        <taxon>Leptospira</taxon>
    </lineage>
</organism>
<dbReference type="Proteomes" id="UP000006253">
    <property type="component" value="Unassembled WGS sequence"/>
</dbReference>
<comment type="caution">
    <text evidence="1">The sequence shown here is derived from an EMBL/GenBank/DDBJ whole genome shotgun (WGS) entry which is preliminary data.</text>
</comment>
<sequence length="61" mass="7286">MQTSHGSKRVFSRCNAATLTVLDESEQKIRPLLLFTFKQRIGFRFFRNSPKQRKRKDDLKE</sequence>